<accession>A0A9P5PSH4</accession>
<organism evidence="2 3">
    <name type="scientific">Rhodocollybia butyracea</name>
    <dbReference type="NCBI Taxonomy" id="206335"/>
    <lineage>
        <taxon>Eukaryota</taxon>
        <taxon>Fungi</taxon>
        <taxon>Dikarya</taxon>
        <taxon>Basidiomycota</taxon>
        <taxon>Agaricomycotina</taxon>
        <taxon>Agaricomycetes</taxon>
        <taxon>Agaricomycetidae</taxon>
        <taxon>Agaricales</taxon>
        <taxon>Marasmiineae</taxon>
        <taxon>Omphalotaceae</taxon>
        <taxon>Rhodocollybia</taxon>
    </lineage>
</organism>
<keyword evidence="3" id="KW-1185">Reference proteome</keyword>
<sequence length="462" mass="53490">MVGLRYSARKYFILLALFLTVIIGSWKIGRTSETIVFEPNDGFSGTVEVSRRPPEPPTWKKLKKWEDNLPQHNLSLPFPEGKTGRYVKFSNQIKQLGWNNVFNEVLMNAHLAYVSQRSYVFQDYYWKTDYYSWPASQFHDNPPRTPLNALISGPAAGGPWDEGDDAPRSISERWFDEVCPPNELRIVNTREVKLAVWNSPGIDMLNHWADFLRNAPERCLEIQPDSEHDMFPQIFDLWMWGSTRVLSLWDEFSKSPVSRLLGTSHVVKSAVDANEYLFRARGSRDPYQRMMAIHIRRGDYLEACYRLAYYNSTFYSWNLLPQFTDSFVVPSTMSWNSSEYTQFYLDRCYPEPQAILKKVREARKAYVDAGGENLDVMYLLTNAQGDWLAGMLSYLKKDGWNTIVTSKDLELTAEQTDVNMAIDMEFARKAAVFIGNGWSSFTSNIIHRRLVDGKTSLSIRLW</sequence>
<keyword evidence="1" id="KW-1133">Transmembrane helix</keyword>
<protein>
    <submittedName>
        <fullName evidence="2">Uncharacterized protein</fullName>
    </submittedName>
</protein>
<name>A0A9P5PSH4_9AGAR</name>
<evidence type="ECO:0000313" key="3">
    <source>
        <dbReference type="Proteomes" id="UP000772434"/>
    </source>
</evidence>
<comment type="caution">
    <text evidence="2">The sequence shown here is derived from an EMBL/GenBank/DDBJ whole genome shotgun (WGS) entry which is preliminary data.</text>
</comment>
<dbReference type="Gene3D" id="3.40.50.11350">
    <property type="match status" value="1"/>
</dbReference>
<evidence type="ECO:0000313" key="2">
    <source>
        <dbReference type="EMBL" id="KAF9068591.1"/>
    </source>
</evidence>
<proteinExistence type="predicted"/>
<evidence type="ECO:0000256" key="1">
    <source>
        <dbReference type="SAM" id="Phobius"/>
    </source>
</evidence>
<keyword evidence="1" id="KW-0472">Membrane</keyword>
<dbReference type="Proteomes" id="UP000772434">
    <property type="component" value="Unassembled WGS sequence"/>
</dbReference>
<feature type="transmembrane region" description="Helical" evidence="1">
    <location>
        <begin position="12"/>
        <end position="29"/>
    </location>
</feature>
<dbReference type="OrthoDB" id="2559662at2759"/>
<keyword evidence="1" id="KW-0812">Transmembrane</keyword>
<dbReference type="EMBL" id="JADNRY010000059">
    <property type="protein sequence ID" value="KAF9068591.1"/>
    <property type="molecule type" value="Genomic_DNA"/>
</dbReference>
<dbReference type="CDD" id="cd11296">
    <property type="entry name" value="O-FucT_like"/>
    <property type="match status" value="1"/>
</dbReference>
<dbReference type="AlphaFoldDB" id="A0A9P5PSH4"/>
<gene>
    <name evidence="2" type="ORF">BDP27DRAFT_1224103</name>
</gene>
<reference evidence="2" key="1">
    <citation type="submission" date="2020-11" db="EMBL/GenBank/DDBJ databases">
        <authorList>
            <consortium name="DOE Joint Genome Institute"/>
            <person name="Ahrendt S."/>
            <person name="Riley R."/>
            <person name="Andreopoulos W."/>
            <person name="Labutti K."/>
            <person name="Pangilinan J."/>
            <person name="Ruiz-Duenas F.J."/>
            <person name="Barrasa J.M."/>
            <person name="Sanchez-Garcia M."/>
            <person name="Camarero S."/>
            <person name="Miyauchi S."/>
            <person name="Serrano A."/>
            <person name="Linde D."/>
            <person name="Babiker R."/>
            <person name="Drula E."/>
            <person name="Ayuso-Fernandez I."/>
            <person name="Pacheco R."/>
            <person name="Padilla G."/>
            <person name="Ferreira P."/>
            <person name="Barriuso J."/>
            <person name="Kellner H."/>
            <person name="Castanera R."/>
            <person name="Alfaro M."/>
            <person name="Ramirez L."/>
            <person name="Pisabarro A.G."/>
            <person name="Kuo A."/>
            <person name="Tritt A."/>
            <person name="Lipzen A."/>
            <person name="He G."/>
            <person name="Yan M."/>
            <person name="Ng V."/>
            <person name="Cullen D."/>
            <person name="Martin F."/>
            <person name="Rosso M.-N."/>
            <person name="Henrissat B."/>
            <person name="Hibbett D."/>
            <person name="Martinez A.T."/>
            <person name="Grigoriev I.V."/>
        </authorList>
    </citation>
    <scope>NUCLEOTIDE SEQUENCE</scope>
    <source>
        <strain evidence="2">AH 40177</strain>
    </source>
</reference>